<comment type="caution">
    <text evidence="2">The sequence shown here is derived from an EMBL/GenBank/DDBJ whole genome shotgun (WGS) entry which is preliminary data.</text>
</comment>
<protein>
    <submittedName>
        <fullName evidence="2">Uncharacterized protein</fullName>
    </submittedName>
</protein>
<keyword evidence="1" id="KW-0812">Transmembrane</keyword>
<keyword evidence="3" id="KW-1185">Reference proteome</keyword>
<organism evidence="2 3">
    <name type="scientific">Hyphomicrobium album</name>
    <dbReference type="NCBI Taxonomy" id="2665159"/>
    <lineage>
        <taxon>Bacteria</taxon>
        <taxon>Pseudomonadati</taxon>
        <taxon>Pseudomonadota</taxon>
        <taxon>Alphaproteobacteria</taxon>
        <taxon>Hyphomicrobiales</taxon>
        <taxon>Hyphomicrobiaceae</taxon>
        <taxon>Hyphomicrobium</taxon>
    </lineage>
</organism>
<evidence type="ECO:0000256" key="1">
    <source>
        <dbReference type="SAM" id="Phobius"/>
    </source>
</evidence>
<accession>A0A6I3KJI6</accession>
<sequence>MEITLGAFKAAIVAISALIVLAVITIIVSQEPGPIDPDNPPPAAEPLSP</sequence>
<name>A0A6I3KJI6_9HYPH</name>
<evidence type="ECO:0000313" key="2">
    <source>
        <dbReference type="EMBL" id="MTD95895.1"/>
    </source>
</evidence>
<dbReference type="EMBL" id="WMBQ01000002">
    <property type="protein sequence ID" value="MTD95895.1"/>
    <property type="molecule type" value="Genomic_DNA"/>
</dbReference>
<dbReference type="RefSeq" id="WP_154740380.1">
    <property type="nucleotide sequence ID" value="NZ_WMBQ01000002.1"/>
</dbReference>
<gene>
    <name evidence="2" type="ORF">GIW81_16270</name>
</gene>
<keyword evidence="1" id="KW-0472">Membrane</keyword>
<evidence type="ECO:0000313" key="3">
    <source>
        <dbReference type="Proteomes" id="UP000440694"/>
    </source>
</evidence>
<feature type="transmembrane region" description="Helical" evidence="1">
    <location>
        <begin position="7"/>
        <end position="28"/>
    </location>
</feature>
<dbReference type="Proteomes" id="UP000440694">
    <property type="component" value="Unassembled WGS sequence"/>
</dbReference>
<dbReference type="AlphaFoldDB" id="A0A6I3KJI6"/>
<proteinExistence type="predicted"/>
<keyword evidence="1" id="KW-1133">Transmembrane helix</keyword>
<reference evidence="2 3" key="1">
    <citation type="submission" date="2019-11" db="EMBL/GenBank/DDBJ databases">
        <title>Identification of a novel strain.</title>
        <authorList>
            <person name="Xu Q."/>
            <person name="Wang G."/>
        </authorList>
    </citation>
    <scope>NUCLEOTIDE SEQUENCE [LARGE SCALE GENOMIC DNA]</scope>
    <source>
        <strain evidence="3">xq</strain>
    </source>
</reference>